<dbReference type="GO" id="GO:0016787">
    <property type="term" value="F:hydrolase activity"/>
    <property type="evidence" value="ECO:0007669"/>
    <property type="project" value="UniProtKB-KW"/>
</dbReference>
<keyword evidence="4" id="KW-0067">ATP-binding</keyword>
<proteinExistence type="predicted"/>
<name>A0AA88LB28_ARTSF</name>
<dbReference type="GO" id="GO:0003743">
    <property type="term" value="F:translation initiation factor activity"/>
    <property type="evidence" value="ECO:0007669"/>
    <property type="project" value="InterPro"/>
</dbReference>
<dbReference type="InterPro" id="IPR023398">
    <property type="entry name" value="TIF_eIF4e-like"/>
</dbReference>
<dbReference type="PANTHER" id="PTHR11274:SF0">
    <property type="entry name" value="GENERAL TRANSCRIPTION AND DNA REPAIR FACTOR IIH HELICASE SUBUNIT XPB"/>
    <property type="match status" value="1"/>
</dbReference>
<dbReference type="Pfam" id="PF01652">
    <property type="entry name" value="IF4E"/>
    <property type="match status" value="1"/>
</dbReference>
<evidence type="ECO:0000256" key="1">
    <source>
        <dbReference type="ARBA" id="ARBA00022741"/>
    </source>
</evidence>
<dbReference type="Proteomes" id="UP001187531">
    <property type="component" value="Unassembled WGS sequence"/>
</dbReference>
<dbReference type="Gene3D" id="3.30.760.10">
    <property type="entry name" value="RNA Cap, Translation Initiation Factor Eif4e"/>
    <property type="match status" value="1"/>
</dbReference>
<evidence type="ECO:0000256" key="2">
    <source>
        <dbReference type="ARBA" id="ARBA00022801"/>
    </source>
</evidence>
<organism evidence="6 7">
    <name type="scientific">Artemia franciscana</name>
    <name type="common">Brine shrimp</name>
    <name type="synonym">Artemia sanfranciscana</name>
    <dbReference type="NCBI Taxonomy" id="6661"/>
    <lineage>
        <taxon>Eukaryota</taxon>
        <taxon>Metazoa</taxon>
        <taxon>Ecdysozoa</taxon>
        <taxon>Arthropoda</taxon>
        <taxon>Crustacea</taxon>
        <taxon>Branchiopoda</taxon>
        <taxon>Anostraca</taxon>
        <taxon>Artemiidae</taxon>
        <taxon>Artemia</taxon>
    </lineage>
</organism>
<keyword evidence="3" id="KW-0347">Helicase</keyword>
<keyword evidence="7" id="KW-1185">Reference proteome</keyword>
<evidence type="ECO:0000256" key="5">
    <source>
        <dbReference type="SAM" id="MobiDB-lite"/>
    </source>
</evidence>
<comment type="caution">
    <text evidence="6">The sequence shown here is derived from an EMBL/GenBank/DDBJ whole genome shotgun (WGS) entry which is preliminary data.</text>
</comment>
<feature type="compositionally biased region" description="Low complexity" evidence="5">
    <location>
        <begin position="305"/>
        <end position="317"/>
    </location>
</feature>
<accession>A0AA88LB28</accession>
<dbReference type="GO" id="GO:0043138">
    <property type="term" value="F:3'-5' DNA helicase activity"/>
    <property type="evidence" value="ECO:0007669"/>
    <property type="project" value="TreeGrafter"/>
</dbReference>
<evidence type="ECO:0000313" key="6">
    <source>
        <dbReference type="EMBL" id="KAK2714810.1"/>
    </source>
</evidence>
<evidence type="ECO:0000313" key="7">
    <source>
        <dbReference type="Proteomes" id="UP001187531"/>
    </source>
</evidence>
<dbReference type="EMBL" id="JAVRJZ010000013">
    <property type="protein sequence ID" value="KAK2714810.1"/>
    <property type="molecule type" value="Genomic_DNA"/>
</dbReference>
<dbReference type="GO" id="GO:0005675">
    <property type="term" value="C:transcription factor TFIIH holo complex"/>
    <property type="evidence" value="ECO:0007669"/>
    <property type="project" value="TreeGrafter"/>
</dbReference>
<reference evidence="6" key="1">
    <citation type="submission" date="2023-07" db="EMBL/GenBank/DDBJ databases">
        <title>Chromosome-level genome assembly of Artemia franciscana.</title>
        <authorList>
            <person name="Jo E."/>
        </authorList>
    </citation>
    <scope>NUCLEOTIDE SEQUENCE</scope>
    <source>
        <tissue evidence="6">Whole body</tissue>
    </source>
</reference>
<evidence type="ECO:0000256" key="4">
    <source>
        <dbReference type="ARBA" id="ARBA00022840"/>
    </source>
</evidence>
<dbReference type="PANTHER" id="PTHR11274">
    <property type="entry name" value="RAD25/XP-B DNA REPAIR HELICASE"/>
    <property type="match status" value="1"/>
</dbReference>
<gene>
    <name evidence="6" type="ORF">QYM36_009125</name>
</gene>
<keyword evidence="1" id="KW-0547">Nucleotide-binding</keyword>
<sequence length="317" mass="37048">MDGGLRGKDKDRRKKRKGRDIEAEFEESYQDFDDTFGAKDYRNEVTLKPYHGFRPLWMLPNGHIFLESFSPVYKHAHEFLVAIAEPVSQPKYIQEYKSTAYSLFAAVSVGLETKYIFEYFKRLTTGQDRNWEASLKAIDSFDTEEDFRDLFQYAIKKPSELPRLPINYSIFKGNILPKWEDPANENGGSLKFEIAKAEIVEQELGVEAVNRLWYTYIQHVIEEKFGKYSEKINGVELAIRSKTYKFMMWISERDDECINILKGEVEKITDSIFKPTFTFHEHKPLIKSVLKLKLEPKADDDKGDSNSSSFNENDFFQ</sequence>
<feature type="region of interest" description="Disordered" evidence="5">
    <location>
        <begin position="297"/>
        <end position="317"/>
    </location>
</feature>
<keyword evidence="2" id="KW-0378">Hydrolase</keyword>
<dbReference type="GO" id="GO:0000112">
    <property type="term" value="C:nucleotide-excision repair factor 3 complex"/>
    <property type="evidence" value="ECO:0007669"/>
    <property type="project" value="TreeGrafter"/>
</dbReference>
<dbReference type="InterPro" id="IPR001040">
    <property type="entry name" value="TIF_eIF_4E"/>
</dbReference>
<dbReference type="InterPro" id="IPR050615">
    <property type="entry name" value="ATP-dep_DNA_Helicase"/>
</dbReference>
<dbReference type="GO" id="GO:0006367">
    <property type="term" value="P:transcription initiation at RNA polymerase II promoter"/>
    <property type="evidence" value="ECO:0007669"/>
    <property type="project" value="TreeGrafter"/>
</dbReference>
<protein>
    <submittedName>
        <fullName evidence="6">Uncharacterized protein</fullName>
    </submittedName>
</protein>
<feature type="compositionally biased region" description="Basic and acidic residues" evidence="5">
    <location>
        <begin position="1"/>
        <end position="10"/>
    </location>
</feature>
<feature type="region of interest" description="Disordered" evidence="5">
    <location>
        <begin position="1"/>
        <end position="20"/>
    </location>
</feature>
<dbReference type="GO" id="GO:0005524">
    <property type="term" value="F:ATP binding"/>
    <property type="evidence" value="ECO:0007669"/>
    <property type="project" value="UniProtKB-KW"/>
</dbReference>
<evidence type="ECO:0000256" key="3">
    <source>
        <dbReference type="ARBA" id="ARBA00022806"/>
    </source>
</evidence>
<dbReference type="AlphaFoldDB" id="A0AA88LB28"/>
<dbReference type="GO" id="GO:0003723">
    <property type="term" value="F:RNA binding"/>
    <property type="evidence" value="ECO:0007669"/>
    <property type="project" value="InterPro"/>
</dbReference>
<dbReference type="SUPFAM" id="SSF55418">
    <property type="entry name" value="eIF4e-like"/>
    <property type="match status" value="1"/>
</dbReference>
<dbReference type="GO" id="GO:0097550">
    <property type="term" value="C:transcription preinitiation complex"/>
    <property type="evidence" value="ECO:0007669"/>
    <property type="project" value="TreeGrafter"/>
</dbReference>